<keyword evidence="2" id="KW-1185">Reference proteome</keyword>
<sequence length="121" mass="13923">MYLVVSPLGHFKLSIDRSAPFQYSLSYVVDNALARSRRRILTCSFALLPDGSSRRSNYHFLLQNYMFLCRDFSEMPAETTRKTLIEFTSKYVDLLPTHAHAASKRHDVKQLLTLPTSPLLQ</sequence>
<evidence type="ECO:0000313" key="1">
    <source>
        <dbReference type="EMBL" id="GBP20064.1"/>
    </source>
</evidence>
<reference evidence="1 2" key="1">
    <citation type="journal article" date="2019" name="Commun. Biol.">
        <title>The bagworm genome reveals a unique fibroin gene that provides high tensile strength.</title>
        <authorList>
            <person name="Kono N."/>
            <person name="Nakamura H."/>
            <person name="Ohtoshi R."/>
            <person name="Tomita M."/>
            <person name="Numata K."/>
            <person name="Arakawa K."/>
        </authorList>
    </citation>
    <scope>NUCLEOTIDE SEQUENCE [LARGE SCALE GENOMIC DNA]</scope>
</reference>
<comment type="caution">
    <text evidence="1">The sequence shown here is derived from an EMBL/GenBank/DDBJ whole genome shotgun (WGS) entry which is preliminary data.</text>
</comment>
<dbReference type="EMBL" id="BGZK01000114">
    <property type="protein sequence ID" value="GBP20064.1"/>
    <property type="molecule type" value="Genomic_DNA"/>
</dbReference>
<proteinExistence type="predicted"/>
<accession>A0A4C1U1Y0</accession>
<dbReference type="AlphaFoldDB" id="A0A4C1U1Y0"/>
<organism evidence="1 2">
    <name type="scientific">Eumeta variegata</name>
    <name type="common">Bagworm moth</name>
    <name type="synonym">Eumeta japonica</name>
    <dbReference type="NCBI Taxonomy" id="151549"/>
    <lineage>
        <taxon>Eukaryota</taxon>
        <taxon>Metazoa</taxon>
        <taxon>Ecdysozoa</taxon>
        <taxon>Arthropoda</taxon>
        <taxon>Hexapoda</taxon>
        <taxon>Insecta</taxon>
        <taxon>Pterygota</taxon>
        <taxon>Neoptera</taxon>
        <taxon>Endopterygota</taxon>
        <taxon>Lepidoptera</taxon>
        <taxon>Glossata</taxon>
        <taxon>Ditrysia</taxon>
        <taxon>Tineoidea</taxon>
        <taxon>Psychidae</taxon>
        <taxon>Oiketicinae</taxon>
        <taxon>Eumeta</taxon>
    </lineage>
</organism>
<name>A0A4C1U1Y0_EUMVA</name>
<evidence type="ECO:0000313" key="2">
    <source>
        <dbReference type="Proteomes" id="UP000299102"/>
    </source>
</evidence>
<protein>
    <submittedName>
        <fullName evidence="1">Uncharacterized protein</fullName>
    </submittedName>
</protein>
<dbReference type="Proteomes" id="UP000299102">
    <property type="component" value="Unassembled WGS sequence"/>
</dbReference>
<gene>
    <name evidence="1" type="ORF">EVAR_13836_1</name>
</gene>